<name>L8HF05_ACACF</name>
<dbReference type="VEuPathDB" id="AmoebaDB:ACA1_335440"/>
<dbReference type="AlphaFoldDB" id="L8HF05"/>
<protein>
    <submittedName>
        <fullName evidence="1">Uncharacterized protein</fullName>
    </submittedName>
</protein>
<sequence>QSTTGAAPSSSVITAGAAPIKNKIKAKATTNMVATAYPAAWNSYLTPVGPKTGGAGLKSSTKGSPSQHTKGEDVQLWIEKVKLRGAQVGWDSATVLAQASAALEGAMVLWLHMVEPEVMFQFDWFESELMHAFLLFTWVELFKEYLACMQSKSENVHPFYFHLLLLQKHAGLADPDLLSLQFCKGLKANIHKGVNLLPSSMPLVDLLEWAVEVESWLKTNPSCVTLVVAIAEERLGSLKGLQGQHVGVDIADLCNSIWD</sequence>
<evidence type="ECO:0000313" key="1">
    <source>
        <dbReference type="EMBL" id="ELR23827.1"/>
    </source>
</evidence>
<evidence type="ECO:0000313" key="2">
    <source>
        <dbReference type="Proteomes" id="UP000011083"/>
    </source>
</evidence>
<accession>L8HF05</accession>
<feature type="non-terminal residue" evidence="1">
    <location>
        <position position="1"/>
    </location>
</feature>
<reference evidence="1 2" key="1">
    <citation type="journal article" date="2013" name="Genome Biol.">
        <title>Genome of Acanthamoeba castellanii highlights extensive lateral gene transfer and early evolution of tyrosine kinase signaling.</title>
        <authorList>
            <person name="Clarke M."/>
            <person name="Lohan A.J."/>
            <person name="Liu B."/>
            <person name="Lagkouvardos I."/>
            <person name="Roy S."/>
            <person name="Zafar N."/>
            <person name="Bertelli C."/>
            <person name="Schilde C."/>
            <person name="Kianianmomeni A."/>
            <person name="Burglin T.R."/>
            <person name="Frech C."/>
            <person name="Turcotte B."/>
            <person name="Kopec K.O."/>
            <person name="Synnott J.M."/>
            <person name="Choo C."/>
            <person name="Paponov I."/>
            <person name="Finkler A."/>
            <person name="Soon Heng Tan C."/>
            <person name="Hutchins A.P."/>
            <person name="Weinmeier T."/>
            <person name="Rattei T."/>
            <person name="Chu J.S."/>
            <person name="Gimenez G."/>
            <person name="Irimia M."/>
            <person name="Rigden D.J."/>
            <person name="Fitzpatrick D.A."/>
            <person name="Lorenzo-Morales J."/>
            <person name="Bateman A."/>
            <person name="Chiu C.H."/>
            <person name="Tang P."/>
            <person name="Hegemann P."/>
            <person name="Fromm H."/>
            <person name="Raoult D."/>
            <person name="Greub G."/>
            <person name="Miranda-Saavedra D."/>
            <person name="Chen N."/>
            <person name="Nash P."/>
            <person name="Ginger M.L."/>
            <person name="Horn M."/>
            <person name="Schaap P."/>
            <person name="Caler L."/>
            <person name="Loftus B."/>
        </authorList>
    </citation>
    <scope>NUCLEOTIDE SEQUENCE [LARGE SCALE GENOMIC DNA]</scope>
    <source>
        <strain evidence="1 2">Neff</strain>
    </source>
</reference>
<gene>
    <name evidence="1" type="ORF">ACA1_335440</name>
</gene>
<keyword evidence="2" id="KW-1185">Reference proteome</keyword>
<dbReference type="GeneID" id="14924820"/>
<dbReference type="KEGG" id="acan:ACA1_335440"/>
<organism evidence="1 2">
    <name type="scientific">Acanthamoeba castellanii (strain ATCC 30010 / Neff)</name>
    <dbReference type="NCBI Taxonomy" id="1257118"/>
    <lineage>
        <taxon>Eukaryota</taxon>
        <taxon>Amoebozoa</taxon>
        <taxon>Discosea</taxon>
        <taxon>Longamoebia</taxon>
        <taxon>Centramoebida</taxon>
        <taxon>Acanthamoebidae</taxon>
        <taxon>Acanthamoeba</taxon>
    </lineage>
</organism>
<proteinExistence type="predicted"/>
<dbReference type="EMBL" id="KB007845">
    <property type="protein sequence ID" value="ELR23827.1"/>
    <property type="molecule type" value="Genomic_DNA"/>
</dbReference>
<dbReference type="RefSeq" id="XP_004353355.1">
    <property type="nucleotide sequence ID" value="XM_004353303.1"/>
</dbReference>
<dbReference type="Proteomes" id="UP000011083">
    <property type="component" value="Unassembled WGS sequence"/>
</dbReference>
<feature type="non-terminal residue" evidence="1">
    <location>
        <position position="259"/>
    </location>
</feature>